<proteinExistence type="predicted"/>
<organism evidence="1 2">
    <name type="scientific">Setaria digitata</name>
    <dbReference type="NCBI Taxonomy" id="48799"/>
    <lineage>
        <taxon>Eukaryota</taxon>
        <taxon>Metazoa</taxon>
        <taxon>Ecdysozoa</taxon>
        <taxon>Nematoda</taxon>
        <taxon>Chromadorea</taxon>
        <taxon>Rhabditida</taxon>
        <taxon>Spirurina</taxon>
        <taxon>Spiruromorpha</taxon>
        <taxon>Filarioidea</taxon>
        <taxon>Setariidae</taxon>
        <taxon>Setaria</taxon>
    </lineage>
</organism>
<reference evidence="2" key="1">
    <citation type="submission" date="2022-11" db="UniProtKB">
        <authorList>
            <consortium name="WormBaseParasite"/>
        </authorList>
    </citation>
    <scope>IDENTIFICATION</scope>
</reference>
<evidence type="ECO:0000313" key="1">
    <source>
        <dbReference type="Proteomes" id="UP000887581"/>
    </source>
</evidence>
<keyword evidence="1" id="KW-1185">Reference proteome</keyword>
<protein>
    <submittedName>
        <fullName evidence="2">Uncharacterized protein</fullName>
    </submittedName>
</protein>
<dbReference type="Proteomes" id="UP000887581">
    <property type="component" value="Unplaced"/>
</dbReference>
<dbReference type="AlphaFoldDB" id="A0A915PRD6"/>
<accession>A0A915PRD6</accession>
<name>A0A915PRD6_9BILA</name>
<sequence>MHAKSSKASGDVPQNLSDWNDNLTEWKRLLDGLSVILVNRALKAIFDIIAKRKQLK</sequence>
<evidence type="ECO:0000313" key="2">
    <source>
        <dbReference type="WBParaSite" id="sdigi.contig21.g1800.t1"/>
    </source>
</evidence>
<dbReference type="WBParaSite" id="sdigi.contig21.g1800.t1">
    <property type="protein sequence ID" value="sdigi.contig21.g1800.t1"/>
    <property type="gene ID" value="sdigi.contig21.g1800"/>
</dbReference>